<feature type="region of interest" description="Disordered" evidence="1">
    <location>
        <begin position="240"/>
        <end position="270"/>
    </location>
</feature>
<evidence type="ECO:0000313" key="2">
    <source>
        <dbReference type="EMBL" id="ODV64066.1"/>
    </source>
</evidence>
<accession>A0A1D2VR29</accession>
<dbReference type="RefSeq" id="XP_020050373.1">
    <property type="nucleotide sequence ID" value="XM_020191239.1"/>
</dbReference>
<evidence type="ECO:0000313" key="3">
    <source>
        <dbReference type="Proteomes" id="UP000095038"/>
    </source>
</evidence>
<dbReference type="AlphaFoldDB" id="A0A1D2VR29"/>
<proteinExistence type="predicted"/>
<dbReference type="GeneID" id="30964875"/>
<dbReference type="Proteomes" id="UP000095038">
    <property type="component" value="Unassembled WGS sequence"/>
</dbReference>
<sequence length="315" mass="34089">MKNKSSFNYAALASLKSSIPTTVEVTAAPAAVKVGSQFTAINAKDDNSANISDDRSIDSSNEDDESIVICSNEEEKEGVNENGSSLKECLASTDDKLKDADSVTGGEFNWGKLAGGSTTAQPNAANAMCTVPLNHSIRQCLKKMSTSWLNIQWDMDLLAPLHSINVCHKSHNLFFVAVANSAKNVMGANQSTALNHNDDTTAIVSHYKSNKIPNEDDIFSSAQTIKTKMVIWRKSVHRDNDKDNTSAINSDDGSNNNCNDDDESIKVSSNSRVKQAVNDFELDPKKCVASIVDTDQVAETNDDDDSAMDILDETK</sequence>
<name>A0A1D2VR29_9ASCO</name>
<keyword evidence="3" id="KW-1185">Reference proteome</keyword>
<protein>
    <submittedName>
        <fullName evidence="2">Uncharacterized protein</fullName>
    </submittedName>
</protein>
<organism evidence="2 3">
    <name type="scientific">Ascoidea rubescens DSM 1968</name>
    <dbReference type="NCBI Taxonomy" id="1344418"/>
    <lineage>
        <taxon>Eukaryota</taxon>
        <taxon>Fungi</taxon>
        <taxon>Dikarya</taxon>
        <taxon>Ascomycota</taxon>
        <taxon>Saccharomycotina</taxon>
        <taxon>Saccharomycetes</taxon>
        <taxon>Ascoideaceae</taxon>
        <taxon>Ascoidea</taxon>
    </lineage>
</organism>
<gene>
    <name evidence="2" type="ORF">ASCRUDRAFT_5946</name>
</gene>
<feature type="compositionally biased region" description="Acidic residues" evidence="1">
    <location>
        <begin position="300"/>
        <end position="315"/>
    </location>
</feature>
<feature type="compositionally biased region" description="Low complexity" evidence="1">
    <location>
        <begin position="249"/>
        <end position="258"/>
    </location>
</feature>
<feature type="region of interest" description="Disordered" evidence="1">
    <location>
        <begin position="296"/>
        <end position="315"/>
    </location>
</feature>
<dbReference type="InParanoid" id="A0A1D2VR29"/>
<feature type="compositionally biased region" description="Basic and acidic residues" evidence="1">
    <location>
        <begin position="44"/>
        <end position="57"/>
    </location>
</feature>
<feature type="region of interest" description="Disordered" evidence="1">
    <location>
        <begin position="44"/>
        <end position="65"/>
    </location>
</feature>
<evidence type="ECO:0000256" key="1">
    <source>
        <dbReference type="SAM" id="MobiDB-lite"/>
    </source>
</evidence>
<reference evidence="3" key="1">
    <citation type="submission" date="2016-05" db="EMBL/GenBank/DDBJ databases">
        <title>Comparative genomics of biotechnologically important yeasts.</title>
        <authorList>
            <consortium name="DOE Joint Genome Institute"/>
            <person name="Riley R."/>
            <person name="Haridas S."/>
            <person name="Wolfe K.H."/>
            <person name="Lopes M.R."/>
            <person name="Hittinger C.T."/>
            <person name="Goker M."/>
            <person name="Salamov A."/>
            <person name="Wisecaver J."/>
            <person name="Long T.M."/>
            <person name="Aerts A.L."/>
            <person name="Barry K."/>
            <person name="Choi C."/>
            <person name="Clum A."/>
            <person name="Coughlan A.Y."/>
            <person name="Deshpande S."/>
            <person name="Douglass A.P."/>
            <person name="Hanson S.J."/>
            <person name="Klenk H.-P."/>
            <person name="Labutti K."/>
            <person name="Lapidus A."/>
            <person name="Lindquist E."/>
            <person name="Lipzen A."/>
            <person name="Meier-Kolthoff J.P."/>
            <person name="Ohm R.A."/>
            <person name="Otillar R.P."/>
            <person name="Pangilinan J."/>
            <person name="Peng Y."/>
            <person name="Rokas A."/>
            <person name="Rosa C.A."/>
            <person name="Scheuner C."/>
            <person name="Sibirny A.A."/>
            <person name="Slot J.C."/>
            <person name="Stielow J.B."/>
            <person name="Sun H."/>
            <person name="Kurtzman C.P."/>
            <person name="Blackwell M."/>
            <person name="Grigoriev I.V."/>
            <person name="Jeffries T.W."/>
        </authorList>
    </citation>
    <scope>NUCLEOTIDE SEQUENCE [LARGE SCALE GENOMIC DNA]</scope>
    <source>
        <strain evidence="3">DSM 1968</strain>
    </source>
</reference>
<dbReference type="EMBL" id="KV454475">
    <property type="protein sequence ID" value="ODV64066.1"/>
    <property type="molecule type" value="Genomic_DNA"/>
</dbReference>